<feature type="compositionally biased region" description="Low complexity" evidence="7">
    <location>
        <begin position="33"/>
        <end position="98"/>
    </location>
</feature>
<feature type="compositionally biased region" description="Polar residues" evidence="7">
    <location>
        <begin position="539"/>
        <end position="562"/>
    </location>
</feature>
<feature type="compositionally biased region" description="Pro residues" evidence="7">
    <location>
        <begin position="17"/>
        <end position="32"/>
    </location>
</feature>
<evidence type="ECO:0000256" key="4">
    <source>
        <dbReference type="ARBA" id="ARBA00022989"/>
    </source>
</evidence>
<dbReference type="AlphaFoldDB" id="A0AAN7PJR2"/>
<dbReference type="InterPro" id="IPR018629">
    <property type="entry name" value="XK-rel"/>
</dbReference>
<dbReference type="Proteomes" id="UP001333110">
    <property type="component" value="Unassembled WGS sequence"/>
</dbReference>
<comment type="subcellular location">
    <subcellularLocation>
        <location evidence="1 6">Membrane</location>
        <topology evidence="1 6">Multi-pass membrane protein</topology>
    </subcellularLocation>
</comment>
<reference evidence="8 9" key="1">
    <citation type="journal article" date="2023" name="J. Hered.">
        <title>Chromosome-level genome of the wood stork (Mycteria americana) provides insight into avian chromosome evolution.</title>
        <authorList>
            <person name="Flamio R. Jr."/>
            <person name="Ramstad K.M."/>
        </authorList>
    </citation>
    <scope>NUCLEOTIDE SEQUENCE [LARGE SCALE GENOMIC DNA]</scope>
    <source>
        <strain evidence="8">JAX WOST 10</strain>
    </source>
</reference>
<sequence>QHVSHGQRRREEGVAPRAPPRSVPPYTPPAPPLSRSRPSSAELTRTGAAAGGAAARAAARPAPSPAPSRAQAAERAVESAAAAPAAPPSGRRAAPRRASAAVGRAGAWGGCGAATTRPAMKFPGSVLVSLILFVAETAAALCLSGAYRAAGDRMWQWLTLLFALLPCALVQLSLVFIHRDVSRDRPLVLLLHLLQLGPLVRCVEVFYIYFRAGRVEEPYVSITKKKQMPKDGYSEEIEKEVGQAEGKLCTHRSAFSRASVIQAFLGSAPQLTLQLYICVLQQEITAARSIFMVLSLLSIVYGALRCNILAIKIKYDDYDVSVKPAAYLCIFMWRSFEIATRVTVLVLFSSVLQIWTLPVVLVNFFVFFFYPWILFWQSKSPFPENIEKALSRVGTTIVLCLLTFLYAGINMFCWSAVQVKLNDPDLINKSQNWYRLTVYYMLRFIENAFLLLMWYIYKTDVYLYVCAPLLVLQLLIGYCMAVLFMLVFYQFCHPCKKLFSSSISEGLLSCFKFLCFICKPPKSTVLMDKAEVKSENTDEAWSSSKTIDSQKANPHQSVSSNA</sequence>
<evidence type="ECO:0000313" key="9">
    <source>
        <dbReference type="Proteomes" id="UP001333110"/>
    </source>
</evidence>
<comment type="similarity">
    <text evidence="2 6">Belongs to the XK family.</text>
</comment>
<feature type="region of interest" description="Disordered" evidence="7">
    <location>
        <begin position="536"/>
        <end position="562"/>
    </location>
</feature>
<comment type="caution">
    <text evidence="8">The sequence shown here is derived from an EMBL/GenBank/DDBJ whole genome shotgun (WGS) entry which is preliminary data.</text>
</comment>
<keyword evidence="5 6" id="KW-0472">Membrane</keyword>
<keyword evidence="3 6" id="KW-0812">Transmembrane</keyword>
<accession>A0AAN7PJR2</accession>
<evidence type="ECO:0000256" key="6">
    <source>
        <dbReference type="RuleBase" id="RU910716"/>
    </source>
</evidence>
<dbReference type="Pfam" id="PF09815">
    <property type="entry name" value="XK-related"/>
    <property type="match status" value="1"/>
</dbReference>
<feature type="transmembrane region" description="Helical" evidence="6">
    <location>
        <begin position="286"/>
        <end position="304"/>
    </location>
</feature>
<protein>
    <recommendedName>
        <fullName evidence="6">XK-related protein</fullName>
    </recommendedName>
</protein>
<evidence type="ECO:0000256" key="7">
    <source>
        <dbReference type="SAM" id="MobiDB-lite"/>
    </source>
</evidence>
<feature type="transmembrane region" description="Helical" evidence="6">
    <location>
        <begin position="126"/>
        <end position="149"/>
    </location>
</feature>
<feature type="transmembrane region" description="Helical" evidence="6">
    <location>
        <begin position="155"/>
        <end position="177"/>
    </location>
</feature>
<dbReference type="GO" id="GO:0005886">
    <property type="term" value="C:plasma membrane"/>
    <property type="evidence" value="ECO:0007669"/>
    <property type="project" value="UniProtKB-ARBA"/>
</dbReference>
<feature type="region of interest" description="Disordered" evidence="7">
    <location>
        <begin position="1"/>
        <end position="98"/>
    </location>
</feature>
<keyword evidence="4 6" id="KW-1133">Transmembrane helix</keyword>
<dbReference type="PANTHER" id="PTHR14297">
    <property type="entry name" value="MEMBRANE TRANSPORT PROTEIN XK FAMILY MEMBER"/>
    <property type="match status" value="1"/>
</dbReference>
<feature type="transmembrane region" description="Helical" evidence="6">
    <location>
        <begin position="437"/>
        <end position="457"/>
    </location>
</feature>
<evidence type="ECO:0000313" key="8">
    <source>
        <dbReference type="EMBL" id="KAK4832102.1"/>
    </source>
</evidence>
<proteinExistence type="inferred from homology"/>
<feature type="transmembrane region" description="Helical" evidence="6">
    <location>
        <begin position="469"/>
        <end position="491"/>
    </location>
</feature>
<dbReference type="EMBL" id="JAUNZN010000001">
    <property type="protein sequence ID" value="KAK4832102.1"/>
    <property type="molecule type" value="Genomic_DNA"/>
</dbReference>
<feature type="transmembrane region" description="Helical" evidence="6">
    <location>
        <begin position="354"/>
        <end position="375"/>
    </location>
</feature>
<evidence type="ECO:0000256" key="5">
    <source>
        <dbReference type="ARBA" id="ARBA00023136"/>
    </source>
</evidence>
<evidence type="ECO:0000256" key="1">
    <source>
        <dbReference type="ARBA" id="ARBA00004141"/>
    </source>
</evidence>
<name>A0AAN7PJR2_MYCAM</name>
<evidence type="ECO:0000256" key="3">
    <source>
        <dbReference type="ARBA" id="ARBA00022692"/>
    </source>
</evidence>
<dbReference type="InterPro" id="IPR051773">
    <property type="entry name" value="XK-related_adapter"/>
</dbReference>
<keyword evidence="9" id="KW-1185">Reference proteome</keyword>
<dbReference type="PANTHER" id="PTHR14297:SF8">
    <property type="entry name" value="ENDOPLASMIC RETICULUM MEMBRANE ADAPTER PROTEIN XK"/>
    <property type="match status" value="1"/>
</dbReference>
<feature type="non-terminal residue" evidence="8">
    <location>
        <position position="1"/>
    </location>
</feature>
<feature type="transmembrane region" description="Helical" evidence="6">
    <location>
        <begin position="396"/>
        <end position="417"/>
    </location>
</feature>
<gene>
    <name evidence="8" type="ORF">QYF61_020729</name>
</gene>
<organism evidence="8 9">
    <name type="scientific">Mycteria americana</name>
    <name type="common">Wood stork</name>
    <dbReference type="NCBI Taxonomy" id="33587"/>
    <lineage>
        <taxon>Eukaryota</taxon>
        <taxon>Metazoa</taxon>
        <taxon>Chordata</taxon>
        <taxon>Craniata</taxon>
        <taxon>Vertebrata</taxon>
        <taxon>Euteleostomi</taxon>
        <taxon>Archelosauria</taxon>
        <taxon>Archosauria</taxon>
        <taxon>Dinosauria</taxon>
        <taxon>Saurischia</taxon>
        <taxon>Theropoda</taxon>
        <taxon>Coelurosauria</taxon>
        <taxon>Aves</taxon>
        <taxon>Neognathae</taxon>
        <taxon>Neoaves</taxon>
        <taxon>Aequornithes</taxon>
        <taxon>Ciconiiformes</taxon>
        <taxon>Ciconiidae</taxon>
        <taxon>Mycteria</taxon>
    </lineage>
</organism>
<evidence type="ECO:0000256" key="2">
    <source>
        <dbReference type="ARBA" id="ARBA00008789"/>
    </source>
</evidence>